<dbReference type="PANTHER" id="PTHR14969:SF13">
    <property type="entry name" value="AT30094P"/>
    <property type="match status" value="1"/>
</dbReference>
<feature type="transmembrane region" description="Helical" evidence="1">
    <location>
        <begin position="85"/>
        <end position="105"/>
    </location>
</feature>
<feature type="transmembrane region" description="Helical" evidence="1">
    <location>
        <begin position="146"/>
        <end position="167"/>
    </location>
</feature>
<keyword evidence="4" id="KW-1185">Reference proteome</keyword>
<feature type="transmembrane region" description="Helical" evidence="1">
    <location>
        <begin position="45"/>
        <end position="64"/>
    </location>
</feature>
<dbReference type="InterPro" id="IPR036938">
    <property type="entry name" value="PAP2/HPO_sf"/>
</dbReference>
<evidence type="ECO:0000313" key="3">
    <source>
        <dbReference type="EMBL" id="MBS7812070.1"/>
    </source>
</evidence>
<organism evidence="3 4">
    <name type="scientific">Roseococcus pinisoli</name>
    <dbReference type="NCBI Taxonomy" id="2835040"/>
    <lineage>
        <taxon>Bacteria</taxon>
        <taxon>Pseudomonadati</taxon>
        <taxon>Pseudomonadota</taxon>
        <taxon>Alphaproteobacteria</taxon>
        <taxon>Acetobacterales</taxon>
        <taxon>Roseomonadaceae</taxon>
        <taxon>Roseococcus</taxon>
    </lineage>
</organism>
<dbReference type="Proteomes" id="UP000766336">
    <property type="component" value="Unassembled WGS sequence"/>
</dbReference>
<feature type="transmembrane region" description="Helical" evidence="1">
    <location>
        <begin position="245"/>
        <end position="266"/>
    </location>
</feature>
<reference evidence="3 4" key="1">
    <citation type="submission" date="2021-05" db="EMBL/GenBank/DDBJ databases">
        <title>Roseococcus sp. XZZS9, whole genome shotgun sequencing project.</title>
        <authorList>
            <person name="Zhao G."/>
            <person name="Shen L."/>
        </authorList>
    </citation>
    <scope>NUCLEOTIDE SEQUENCE [LARGE SCALE GENOMIC DNA]</scope>
    <source>
        <strain evidence="3 4">XZZS9</strain>
    </source>
</reference>
<gene>
    <name evidence="3" type="ORF">KHU32_14050</name>
</gene>
<dbReference type="RefSeq" id="WP_213670706.1">
    <property type="nucleotide sequence ID" value="NZ_JAHCDA010000002.1"/>
</dbReference>
<evidence type="ECO:0000313" key="4">
    <source>
        <dbReference type="Proteomes" id="UP000766336"/>
    </source>
</evidence>
<dbReference type="SMART" id="SM00014">
    <property type="entry name" value="acidPPc"/>
    <property type="match status" value="1"/>
</dbReference>
<accession>A0ABS5QED4</accession>
<feature type="domain" description="Phosphatidic acid phosphatase type 2/haloperoxidase" evidence="2">
    <location>
        <begin position="171"/>
        <end position="287"/>
    </location>
</feature>
<dbReference type="Pfam" id="PF01569">
    <property type="entry name" value="PAP2"/>
    <property type="match status" value="1"/>
</dbReference>
<dbReference type="CDD" id="cd03392">
    <property type="entry name" value="PAP2_like_2"/>
    <property type="match status" value="1"/>
</dbReference>
<evidence type="ECO:0000259" key="2">
    <source>
        <dbReference type="SMART" id="SM00014"/>
    </source>
</evidence>
<protein>
    <submittedName>
        <fullName evidence="3">Phosphatase PAP2 family protein</fullName>
    </submittedName>
</protein>
<feature type="transmembrane region" description="Helical" evidence="1">
    <location>
        <begin position="12"/>
        <end position="39"/>
    </location>
</feature>
<sequence length="305" mass="32341">MRTLRAIAAEIVHLFVDGGSLALALLLWCAAIGITTFLVPAFAEVAGLGLFAGCATILFANVVLTGRSASFLRLRLARRLLGGEVALVAALLAFGVLFLAFVGLADEVIEGDMADFDQAVVMVFRHGMDLAQPIGPAWLPEAVRDVTALGSFAVLGFVLAVSLGYLLMLGQRGAALFMTASVLGGALVSTGLKQGFGRPRPDYPQLAQVFTASFPSGHALLSAVTYLTIGLLLARVTAERHLRFYFVSVAVALTLVIGISRVYLGLHYASDVLAGWSIGAAWALLCWAILLWFEQHGRVTARRPA</sequence>
<dbReference type="InterPro" id="IPR000326">
    <property type="entry name" value="PAP2/HPO"/>
</dbReference>
<evidence type="ECO:0000256" key="1">
    <source>
        <dbReference type="SAM" id="Phobius"/>
    </source>
</evidence>
<keyword evidence="1" id="KW-1133">Transmembrane helix</keyword>
<keyword evidence="1" id="KW-0472">Membrane</keyword>
<feature type="transmembrane region" description="Helical" evidence="1">
    <location>
        <begin position="272"/>
        <end position="293"/>
    </location>
</feature>
<feature type="transmembrane region" description="Helical" evidence="1">
    <location>
        <begin position="174"/>
        <end position="192"/>
    </location>
</feature>
<name>A0ABS5QED4_9PROT</name>
<dbReference type="PANTHER" id="PTHR14969">
    <property type="entry name" value="SPHINGOSINE-1-PHOSPHATE PHOSPHOHYDROLASE"/>
    <property type="match status" value="1"/>
</dbReference>
<dbReference type="EMBL" id="JAHCDA010000002">
    <property type="protein sequence ID" value="MBS7812070.1"/>
    <property type="molecule type" value="Genomic_DNA"/>
</dbReference>
<keyword evidence="1" id="KW-0812">Transmembrane</keyword>
<feature type="transmembrane region" description="Helical" evidence="1">
    <location>
        <begin position="212"/>
        <end position="233"/>
    </location>
</feature>
<dbReference type="Gene3D" id="1.20.144.10">
    <property type="entry name" value="Phosphatidic acid phosphatase type 2/haloperoxidase"/>
    <property type="match status" value="2"/>
</dbReference>
<comment type="caution">
    <text evidence="3">The sequence shown here is derived from an EMBL/GenBank/DDBJ whole genome shotgun (WGS) entry which is preliminary data.</text>
</comment>
<proteinExistence type="predicted"/>
<dbReference type="SUPFAM" id="SSF48317">
    <property type="entry name" value="Acid phosphatase/Vanadium-dependent haloperoxidase"/>
    <property type="match status" value="1"/>
</dbReference>